<dbReference type="Proteomes" id="UP000247409">
    <property type="component" value="Unassembled WGS sequence"/>
</dbReference>
<proteinExistence type="predicted"/>
<gene>
    <name evidence="1" type="ORF">BWQ96_04647</name>
</gene>
<sequence>MDIWGLGKKNAEKLTEWEVVVVPVDMFRLTLDEILNLEGFAKQSASQLYENIQKAASTRSLRRVLFGVGLLDMRRTEARALAAKLESLQTLFEIVPKENCLENLMGITNFAERTAQCLFEFLKKDRTLREMKALTELVTPSIIVDEADVGELGATVVAGVADHNFVVTGDFVKLSMK</sequence>
<keyword evidence="2" id="KW-1185">Reference proteome</keyword>
<reference evidence="1 2" key="1">
    <citation type="journal article" date="2018" name="Mol. Biol. Evol.">
        <title>Analysis of the draft genome of the red seaweed Gracilariopsis chorda provides insights into genome size evolution in Rhodophyta.</title>
        <authorList>
            <person name="Lee J."/>
            <person name="Yang E.C."/>
            <person name="Graf L."/>
            <person name="Yang J.H."/>
            <person name="Qiu H."/>
            <person name="Zel Zion U."/>
            <person name="Chan C.X."/>
            <person name="Stephens T.G."/>
            <person name="Weber A.P.M."/>
            <person name="Boo G.H."/>
            <person name="Boo S.M."/>
            <person name="Kim K.M."/>
            <person name="Shin Y."/>
            <person name="Jung M."/>
            <person name="Lee S.J."/>
            <person name="Yim H.S."/>
            <person name="Lee J.H."/>
            <person name="Bhattacharya D."/>
            <person name="Yoon H.S."/>
        </authorList>
    </citation>
    <scope>NUCLEOTIDE SEQUENCE [LARGE SCALE GENOMIC DNA]</scope>
    <source>
        <strain evidence="1 2">SKKU-2015</strain>
        <tissue evidence="1">Whole body</tissue>
    </source>
</reference>
<accession>A0A2V3IWQ3</accession>
<dbReference type="GO" id="GO:0016874">
    <property type="term" value="F:ligase activity"/>
    <property type="evidence" value="ECO:0007669"/>
    <property type="project" value="UniProtKB-KW"/>
</dbReference>
<dbReference type="InterPro" id="IPR010994">
    <property type="entry name" value="RuvA_2-like"/>
</dbReference>
<evidence type="ECO:0000313" key="2">
    <source>
        <dbReference type="Proteomes" id="UP000247409"/>
    </source>
</evidence>
<dbReference type="OrthoDB" id="3754at2759"/>
<dbReference type="SUPFAM" id="SSF47781">
    <property type="entry name" value="RuvA domain 2-like"/>
    <property type="match status" value="1"/>
</dbReference>
<dbReference type="EMBL" id="NBIV01000057">
    <property type="protein sequence ID" value="PXF45570.1"/>
    <property type="molecule type" value="Genomic_DNA"/>
</dbReference>
<name>A0A2V3IWQ3_9FLOR</name>
<evidence type="ECO:0000313" key="1">
    <source>
        <dbReference type="EMBL" id="PXF45570.1"/>
    </source>
</evidence>
<dbReference type="Gene3D" id="1.10.150.20">
    <property type="entry name" value="5' to 3' exonuclease, C-terminal subdomain"/>
    <property type="match status" value="2"/>
</dbReference>
<dbReference type="AlphaFoldDB" id="A0A2V3IWQ3"/>
<organism evidence="1 2">
    <name type="scientific">Gracilariopsis chorda</name>
    <dbReference type="NCBI Taxonomy" id="448386"/>
    <lineage>
        <taxon>Eukaryota</taxon>
        <taxon>Rhodophyta</taxon>
        <taxon>Florideophyceae</taxon>
        <taxon>Rhodymeniophycidae</taxon>
        <taxon>Gracilariales</taxon>
        <taxon>Gracilariaceae</taxon>
        <taxon>Gracilariopsis</taxon>
    </lineage>
</organism>
<protein>
    <submittedName>
        <fullName evidence="1">DNA ligase</fullName>
    </submittedName>
</protein>
<keyword evidence="1" id="KW-0436">Ligase</keyword>
<comment type="caution">
    <text evidence="1">The sequence shown here is derived from an EMBL/GenBank/DDBJ whole genome shotgun (WGS) entry which is preliminary data.</text>
</comment>